<evidence type="ECO:0000313" key="2">
    <source>
        <dbReference type="EMBL" id="VVC38515.1"/>
    </source>
</evidence>
<feature type="region of interest" description="Disordered" evidence="1">
    <location>
        <begin position="74"/>
        <end position="102"/>
    </location>
</feature>
<proteinExistence type="predicted"/>
<keyword evidence="3" id="KW-1185">Reference proteome</keyword>
<feature type="compositionally biased region" description="Polar residues" evidence="1">
    <location>
        <begin position="74"/>
        <end position="84"/>
    </location>
</feature>
<gene>
    <name evidence="2" type="ORF">CINCED_3A008691</name>
</gene>
<dbReference type="AlphaFoldDB" id="A0A5E4N7P0"/>
<evidence type="ECO:0000256" key="1">
    <source>
        <dbReference type="SAM" id="MobiDB-lite"/>
    </source>
</evidence>
<accession>A0A5E4N7P0</accession>
<dbReference type="Proteomes" id="UP000325440">
    <property type="component" value="Unassembled WGS sequence"/>
</dbReference>
<dbReference type="EMBL" id="CABPRJ010001477">
    <property type="protein sequence ID" value="VVC38515.1"/>
    <property type="molecule type" value="Genomic_DNA"/>
</dbReference>
<organism evidence="2 3">
    <name type="scientific">Cinara cedri</name>
    <dbReference type="NCBI Taxonomy" id="506608"/>
    <lineage>
        <taxon>Eukaryota</taxon>
        <taxon>Metazoa</taxon>
        <taxon>Ecdysozoa</taxon>
        <taxon>Arthropoda</taxon>
        <taxon>Hexapoda</taxon>
        <taxon>Insecta</taxon>
        <taxon>Pterygota</taxon>
        <taxon>Neoptera</taxon>
        <taxon>Paraneoptera</taxon>
        <taxon>Hemiptera</taxon>
        <taxon>Sternorrhyncha</taxon>
        <taxon>Aphidomorpha</taxon>
        <taxon>Aphidoidea</taxon>
        <taxon>Aphididae</taxon>
        <taxon>Lachninae</taxon>
        <taxon>Cinara</taxon>
    </lineage>
</organism>
<name>A0A5E4N7P0_9HEMI</name>
<sequence>MSKLCFQTTSHGAFYGTLGTPCAHAYVIKRDNGVVHNKELRGEITELLLANLISKYAVNNGLAVQCAGKKDSAAATQNGDTQQVKGRPGNPESVSRTELKRI</sequence>
<protein>
    <submittedName>
        <fullName evidence="2">Uncharacterized protein</fullName>
    </submittedName>
</protein>
<reference evidence="2 3" key="1">
    <citation type="submission" date="2019-08" db="EMBL/GenBank/DDBJ databases">
        <authorList>
            <person name="Alioto T."/>
            <person name="Alioto T."/>
            <person name="Gomez Garrido J."/>
        </authorList>
    </citation>
    <scope>NUCLEOTIDE SEQUENCE [LARGE SCALE GENOMIC DNA]</scope>
</reference>
<evidence type="ECO:0000313" key="3">
    <source>
        <dbReference type="Proteomes" id="UP000325440"/>
    </source>
</evidence>